<feature type="chain" id="PRO_5045886646" description="Lipoprotein" evidence="2">
    <location>
        <begin position="42"/>
        <end position="109"/>
    </location>
</feature>
<evidence type="ECO:0000256" key="2">
    <source>
        <dbReference type="SAM" id="SignalP"/>
    </source>
</evidence>
<gene>
    <name evidence="3" type="ORF">AB6724_01785</name>
</gene>
<dbReference type="EMBL" id="JBFYGN010000002">
    <property type="protein sequence ID" value="MEX8191566.1"/>
    <property type="molecule type" value="Genomic_DNA"/>
</dbReference>
<sequence length="109" mass="11005">MGHALSSSCWPWLAGAFLCLALSGCTVVTVGAAAVSVTATAVGLATDAAVGTAKIVGKGVGKAYDAVTDDKPDNSGVSVKFRESDPNHPYQPGPGVSNNREPFVESETP</sequence>
<proteinExistence type="predicted"/>
<evidence type="ECO:0000313" key="4">
    <source>
        <dbReference type="Proteomes" id="UP001561046"/>
    </source>
</evidence>
<dbReference type="Proteomes" id="UP001561046">
    <property type="component" value="Unassembled WGS sequence"/>
</dbReference>
<feature type="signal peptide" evidence="2">
    <location>
        <begin position="1"/>
        <end position="41"/>
    </location>
</feature>
<dbReference type="RefSeq" id="WP_369337013.1">
    <property type="nucleotide sequence ID" value="NZ_JBFYGN010000002.1"/>
</dbReference>
<reference evidence="3 4" key="1">
    <citation type="journal article" date="2013" name="Int. J. Syst. Evol. Microbiol.">
        <title>Comamonas guangdongensis sp. nov., isolated from subterranean forest sediment, and emended description of the genus Comamonas.</title>
        <authorList>
            <person name="Zhang J."/>
            <person name="Wang Y."/>
            <person name="Zhou S."/>
            <person name="Wu C."/>
            <person name="He J."/>
            <person name="Li F."/>
        </authorList>
    </citation>
    <scope>NUCLEOTIDE SEQUENCE [LARGE SCALE GENOMIC DNA]</scope>
    <source>
        <strain evidence="3 4">CCTCC AB2011133</strain>
    </source>
</reference>
<evidence type="ECO:0000313" key="3">
    <source>
        <dbReference type="EMBL" id="MEX8191566.1"/>
    </source>
</evidence>
<name>A0ABV3ZPM1_9BURK</name>
<feature type="region of interest" description="Disordered" evidence="1">
    <location>
        <begin position="70"/>
        <end position="109"/>
    </location>
</feature>
<protein>
    <recommendedName>
        <fullName evidence="5">Lipoprotein</fullName>
    </recommendedName>
</protein>
<evidence type="ECO:0008006" key="5">
    <source>
        <dbReference type="Google" id="ProtNLM"/>
    </source>
</evidence>
<organism evidence="3 4">
    <name type="scientific">Comamonas guangdongensis</name>
    <dbReference type="NCBI Taxonomy" id="510515"/>
    <lineage>
        <taxon>Bacteria</taxon>
        <taxon>Pseudomonadati</taxon>
        <taxon>Pseudomonadota</taxon>
        <taxon>Betaproteobacteria</taxon>
        <taxon>Burkholderiales</taxon>
        <taxon>Comamonadaceae</taxon>
        <taxon>Comamonas</taxon>
    </lineage>
</organism>
<accession>A0ABV3ZPM1</accession>
<keyword evidence="4" id="KW-1185">Reference proteome</keyword>
<comment type="caution">
    <text evidence="3">The sequence shown here is derived from an EMBL/GenBank/DDBJ whole genome shotgun (WGS) entry which is preliminary data.</text>
</comment>
<evidence type="ECO:0000256" key="1">
    <source>
        <dbReference type="SAM" id="MobiDB-lite"/>
    </source>
</evidence>
<keyword evidence="2" id="KW-0732">Signal</keyword>